<evidence type="ECO:0000313" key="2">
    <source>
        <dbReference type="Proteomes" id="UP000249688"/>
    </source>
</evidence>
<organism evidence="1 2">
    <name type="scientific">Humitalea rosea</name>
    <dbReference type="NCBI Taxonomy" id="990373"/>
    <lineage>
        <taxon>Bacteria</taxon>
        <taxon>Pseudomonadati</taxon>
        <taxon>Pseudomonadota</taxon>
        <taxon>Alphaproteobacteria</taxon>
        <taxon>Acetobacterales</taxon>
        <taxon>Roseomonadaceae</taxon>
        <taxon>Humitalea</taxon>
    </lineage>
</organism>
<keyword evidence="2" id="KW-1185">Reference proteome</keyword>
<keyword evidence="1" id="KW-0830">Ubiquinone</keyword>
<reference evidence="1 2" key="1">
    <citation type="submission" date="2018-06" db="EMBL/GenBank/DDBJ databases">
        <title>Genomic Encyclopedia of Archaeal and Bacterial Type Strains, Phase II (KMG-II): from individual species to whole genera.</title>
        <authorList>
            <person name="Goeker M."/>
        </authorList>
    </citation>
    <scope>NUCLEOTIDE SEQUENCE [LARGE SCALE GENOMIC DNA]</scope>
    <source>
        <strain evidence="1 2">DSM 24525</strain>
    </source>
</reference>
<dbReference type="Pfam" id="PF05071">
    <property type="entry name" value="NDUFA12"/>
    <property type="match status" value="1"/>
</dbReference>
<dbReference type="GO" id="GO:0006979">
    <property type="term" value="P:response to oxidative stress"/>
    <property type="evidence" value="ECO:0007669"/>
    <property type="project" value="TreeGrafter"/>
</dbReference>
<protein>
    <submittedName>
        <fullName evidence="1">NADH:ubiquinone oxidoreductase subunit</fullName>
    </submittedName>
</protein>
<dbReference type="EMBL" id="QKYU01000036">
    <property type="protein sequence ID" value="PZW38661.1"/>
    <property type="molecule type" value="Genomic_DNA"/>
</dbReference>
<comment type="caution">
    <text evidence="1">The sequence shown here is derived from an EMBL/GenBank/DDBJ whole genome shotgun (WGS) entry which is preliminary data.</text>
</comment>
<dbReference type="PANTHER" id="PTHR12910">
    <property type="entry name" value="NADH-UBIQUINONE OXIDOREDUCTASE SUBUNIT B17.2"/>
    <property type="match status" value="1"/>
</dbReference>
<dbReference type="RefSeq" id="WP_245903722.1">
    <property type="nucleotide sequence ID" value="NZ_QKYU01000036.1"/>
</dbReference>
<sequence length="130" mass="14625">MRQVAPDPLLDSAAMSFFSRLTMRLSGRAIGTDRFGNRYFESRADMPGYGRKRRWVAYNGAPDSTTVPAEWHAWLHHTTAAPLDESKRLPWQLEHQRNLTGTPLAWRPKGADAMGGARLPTAGDYEAWTP</sequence>
<gene>
    <name evidence="1" type="ORF">C8P66_13615</name>
</gene>
<dbReference type="GO" id="GO:0045271">
    <property type="term" value="C:respiratory chain complex I"/>
    <property type="evidence" value="ECO:0007669"/>
    <property type="project" value="InterPro"/>
</dbReference>
<dbReference type="PANTHER" id="PTHR12910:SF2">
    <property type="entry name" value="NADH DEHYDROGENASE [UBIQUINONE] 1 ALPHA SUBCOMPLEX SUBUNIT 12"/>
    <property type="match status" value="1"/>
</dbReference>
<dbReference type="AlphaFoldDB" id="A0A2W7HV92"/>
<dbReference type="InterPro" id="IPR007763">
    <property type="entry name" value="NDUFA12"/>
</dbReference>
<evidence type="ECO:0000313" key="1">
    <source>
        <dbReference type="EMBL" id="PZW38661.1"/>
    </source>
</evidence>
<name>A0A2W7HV92_9PROT</name>
<accession>A0A2W7HV92</accession>
<dbReference type="Proteomes" id="UP000249688">
    <property type="component" value="Unassembled WGS sequence"/>
</dbReference>
<proteinExistence type="predicted"/>